<sequence>MKILVACEESQAITKELRALGHDAYSCDLLPCSGGHPEWHFNYDVFQVIEENGGTLQNGSLVNDGLDWELMIAHPPCTFLAVSGARWYYHPDDSGMPTSERRPHPRFPDRAEHREEAVEFFIRLCEAPIEKIAVENPVGIISTRYRKPNQTVHPWMFGDEASKSTCLWLKNLPLLEATDIVGKGERVVLSSGKSLPKWYSDALTNAKSSAERRTLRSKTFKGMAEAMALQWTVQ</sequence>
<keyword evidence="2" id="KW-1185">Reference proteome</keyword>
<dbReference type="RefSeq" id="WP_121906375.1">
    <property type="nucleotide sequence ID" value="NZ_REFC01000011.1"/>
</dbReference>
<proteinExistence type="predicted"/>
<accession>A0A3L9Z4J8</accession>
<name>A0A3L9Z4J8_9FLAO</name>
<gene>
    <name evidence="1" type="ORF">BXY75_0801</name>
</gene>
<dbReference type="Proteomes" id="UP000271339">
    <property type="component" value="Unassembled WGS sequence"/>
</dbReference>
<evidence type="ECO:0000313" key="2">
    <source>
        <dbReference type="Proteomes" id="UP000271339"/>
    </source>
</evidence>
<protein>
    <recommendedName>
        <fullName evidence="3">DNA (Cytosine-5)-methyltransferase 1</fullName>
    </recommendedName>
</protein>
<comment type="caution">
    <text evidence="1">The sequence shown here is derived from an EMBL/GenBank/DDBJ whole genome shotgun (WGS) entry which is preliminary data.</text>
</comment>
<dbReference type="EMBL" id="REFC01000011">
    <property type="protein sequence ID" value="RMA66379.1"/>
    <property type="molecule type" value="Genomic_DNA"/>
</dbReference>
<dbReference type="OrthoDB" id="9134166at2"/>
<organism evidence="1 2">
    <name type="scientific">Ulvibacter antarcticus</name>
    <dbReference type="NCBI Taxonomy" id="442714"/>
    <lineage>
        <taxon>Bacteria</taxon>
        <taxon>Pseudomonadati</taxon>
        <taxon>Bacteroidota</taxon>
        <taxon>Flavobacteriia</taxon>
        <taxon>Flavobacteriales</taxon>
        <taxon>Flavobacteriaceae</taxon>
        <taxon>Ulvibacter</taxon>
    </lineage>
</organism>
<evidence type="ECO:0008006" key="3">
    <source>
        <dbReference type="Google" id="ProtNLM"/>
    </source>
</evidence>
<reference evidence="1 2" key="1">
    <citation type="submission" date="2018-10" db="EMBL/GenBank/DDBJ databases">
        <title>Genomic Encyclopedia of Archaeal and Bacterial Type Strains, Phase II (KMG-II): from individual species to whole genera.</title>
        <authorList>
            <person name="Goeker M."/>
        </authorList>
    </citation>
    <scope>NUCLEOTIDE SEQUENCE [LARGE SCALE GENOMIC DNA]</scope>
    <source>
        <strain evidence="1 2">DSM 23424</strain>
    </source>
</reference>
<dbReference type="AlphaFoldDB" id="A0A3L9Z4J8"/>
<evidence type="ECO:0000313" key="1">
    <source>
        <dbReference type="EMBL" id="RMA66379.1"/>
    </source>
</evidence>